<comment type="caution">
    <text evidence="2">The sequence shown here is derived from an EMBL/GenBank/DDBJ whole genome shotgun (WGS) entry which is preliminary data.</text>
</comment>
<feature type="chain" id="PRO_5046749558" description="Secreted protein" evidence="1">
    <location>
        <begin position="23"/>
        <end position="105"/>
    </location>
</feature>
<organism evidence="2 3">
    <name type="scientific">Ilyodon furcidens</name>
    <name type="common">goldbreast splitfin</name>
    <dbReference type="NCBI Taxonomy" id="33524"/>
    <lineage>
        <taxon>Eukaryota</taxon>
        <taxon>Metazoa</taxon>
        <taxon>Chordata</taxon>
        <taxon>Craniata</taxon>
        <taxon>Vertebrata</taxon>
        <taxon>Euteleostomi</taxon>
        <taxon>Actinopterygii</taxon>
        <taxon>Neopterygii</taxon>
        <taxon>Teleostei</taxon>
        <taxon>Neoteleostei</taxon>
        <taxon>Acanthomorphata</taxon>
        <taxon>Ovalentaria</taxon>
        <taxon>Atherinomorphae</taxon>
        <taxon>Cyprinodontiformes</taxon>
        <taxon>Goodeidae</taxon>
        <taxon>Ilyodon</taxon>
    </lineage>
</organism>
<reference evidence="2 3" key="1">
    <citation type="submission" date="2021-06" db="EMBL/GenBank/DDBJ databases">
        <authorList>
            <person name="Palmer J.M."/>
        </authorList>
    </citation>
    <scope>NUCLEOTIDE SEQUENCE [LARGE SCALE GENOMIC DNA]</scope>
    <source>
        <strain evidence="3">if_2019</strain>
        <tissue evidence="2">Muscle</tissue>
    </source>
</reference>
<protein>
    <recommendedName>
        <fullName evidence="4">Secreted protein</fullName>
    </recommendedName>
</protein>
<evidence type="ECO:0000256" key="1">
    <source>
        <dbReference type="SAM" id="SignalP"/>
    </source>
</evidence>
<sequence length="105" mass="11405">MHMVSHGFVYTYFLSFCTSVLDSNIMSGHCGFITFKRSSSPGGLLVQYIKKHKQTSLPSTRHSGCPLSVPGPGSVRKWLPLCAFQLSAPPTAILCNRCQSSQVVG</sequence>
<feature type="signal peptide" evidence="1">
    <location>
        <begin position="1"/>
        <end position="22"/>
    </location>
</feature>
<evidence type="ECO:0000313" key="3">
    <source>
        <dbReference type="Proteomes" id="UP001482620"/>
    </source>
</evidence>
<proteinExistence type="predicted"/>
<dbReference type="Proteomes" id="UP001482620">
    <property type="component" value="Unassembled WGS sequence"/>
</dbReference>
<evidence type="ECO:0008006" key="4">
    <source>
        <dbReference type="Google" id="ProtNLM"/>
    </source>
</evidence>
<name>A0ABV0TYD8_9TELE</name>
<dbReference type="EMBL" id="JAHRIQ010050223">
    <property type="protein sequence ID" value="MEQ2237949.1"/>
    <property type="molecule type" value="Genomic_DNA"/>
</dbReference>
<keyword evidence="1" id="KW-0732">Signal</keyword>
<keyword evidence="3" id="KW-1185">Reference proteome</keyword>
<accession>A0ABV0TYD8</accession>
<evidence type="ECO:0000313" key="2">
    <source>
        <dbReference type="EMBL" id="MEQ2237949.1"/>
    </source>
</evidence>
<gene>
    <name evidence="2" type="ORF">ILYODFUR_028427</name>
</gene>